<accession>W4RTT2</accession>
<dbReference type="Proteomes" id="UP000018949">
    <property type="component" value="Unassembled WGS sequence"/>
</dbReference>
<reference evidence="1 2" key="1">
    <citation type="submission" date="2013-12" db="EMBL/GenBank/DDBJ databases">
        <title>NBRP : Genome information of microbial organism related human and environment.</title>
        <authorList>
            <person name="Hattori M."/>
            <person name="Oshima K."/>
            <person name="Inaba H."/>
            <person name="Suda W."/>
            <person name="Sakamoto M."/>
            <person name="Iino T."/>
            <person name="Kitahara M."/>
            <person name="Oshida Y."/>
            <person name="Iida T."/>
            <person name="Kudo T."/>
            <person name="Itoh T."/>
            <person name="Ahmed I."/>
            <person name="Ohkuma M."/>
        </authorList>
    </citation>
    <scope>NUCLEOTIDE SEQUENCE [LARGE SCALE GENOMIC DNA]</scope>
    <source>
        <strain evidence="1 2">JCM 21738</strain>
    </source>
</reference>
<proteinExistence type="predicted"/>
<evidence type="ECO:0000313" key="1">
    <source>
        <dbReference type="EMBL" id="GAE47049.1"/>
    </source>
</evidence>
<sequence length="62" mass="6932">MAGKALIKLTGQKGIDYYTIQKEQVIYKFDSLETFSDNHLSVVIIDGKRIVHGNGSCWQEGS</sequence>
<protein>
    <submittedName>
        <fullName evidence="1">Uncharacterized protein</fullName>
    </submittedName>
</protein>
<dbReference type="EMBL" id="BAUW01000062">
    <property type="protein sequence ID" value="GAE47049.1"/>
    <property type="molecule type" value="Genomic_DNA"/>
</dbReference>
<dbReference type="AlphaFoldDB" id="W4RTT2"/>
<organism evidence="1 2">
    <name type="scientific">Mesobacillus boroniphilus JCM 21738</name>
    <dbReference type="NCBI Taxonomy" id="1294265"/>
    <lineage>
        <taxon>Bacteria</taxon>
        <taxon>Bacillati</taxon>
        <taxon>Bacillota</taxon>
        <taxon>Bacilli</taxon>
        <taxon>Bacillales</taxon>
        <taxon>Bacillaceae</taxon>
        <taxon>Mesobacillus</taxon>
    </lineage>
</organism>
<gene>
    <name evidence="1" type="ORF">JCM21738_3991</name>
</gene>
<comment type="caution">
    <text evidence="1">The sequence shown here is derived from an EMBL/GenBank/DDBJ whole genome shotgun (WGS) entry which is preliminary data.</text>
</comment>
<keyword evidence="2" id="KW-1185">Reference proteome</keyword>
<evidence type="ECO:0000313" key="2">
    <source>
        <dbReference type="Proteomes" id="UP000018949"/>
    </source>
</evidence>
<name>W4RTT2_9BACI</name>